<reference evidence="2 3" key="1">
    <citation type="submission" date="2020-03" db="EMBL/GenBank/DDBJ databases">
        <title>Leucobacter sp. nov., isolated from beetles.</title>
        <authorList>
            <person name="Hyun D.-W."/>
            <person name="Bae J.-W."/>
        </authorList>
    </citation>
    <scope>NUCLEOTIDE SEQUENCE [LARGE SCALE GENOMIC DNA]</scope>
    <source>
        <strain evidence="2 3">HDW9B</strain>
    </source>
</reference>
<evidence type="ECO:0000313" key="3">
    <source>
        <dbReference type="Proteomes" id="UP000501387"/>
    </source>
</evidence>
<keyword evidence="3" id="KW-1185">Reference proteome</keyword>
<dbReference type="Proteomes" id="UP000501387">
    <property type="component" value="Chromosome"/>
</dbReference>
<name>A0A6G8FFZ8_9MICO</name>
<dbReference type="PANTHER" id="PTHR11895">
    <property type="entry name" value="TRANSAMIDASE"/>
    <property type="match status" value="1"/>
</dbReference>
<organism evidence="2 3">
    <name type="scientific">Leucobacter insecticola</name>
    <dbReference type="NCBI Taxonomy" id="2714934"/>
    <lineage>
        <taxon>Bacteria</taxon>
        <taxon>Bacillati</taxon>
        <taxon>Actinomycetota</taxon>
        <taxon>Actinomycetes</taxon>
        <taxon>Micrococcales</taxon>
        <taxon>Microbacteriaceae</taxon>
        <taxon>Leucobacter</taxon>
    </lineage>
</organism>
<evidence type="ECO:0000313" key="2">
    <source>
        <dbReference type="EMBL" id="QIM15370.1"/>
    </source>
</evidence>
<dbReference type="InterPro" id="IPR023631">
    <property type="entry name" value="Amidase_dom"/>
</dbReference>
<sequence>MISGVEASKAAFLSALQRAREDECNSFASVSVEEVRCPESSGIFAGTPFAAKDNLDTAELPTTANTPGLMGTRRGADNPVVAKLKASGAMLIGKTNTHELALGITTDSALFPATRNPWSPVRSAGGSSGDPPRQSLLALCHLLWGLTPEVLYQSQRHGAASLGSGPPPELGRAEGWCRCPTLVTRLELLATLSKPSKLCTLLCGCLPGP</sequence>
<evidence type="ECO:0000259" key="1">
    <source>
        <dbReference type="Pfam" id="PF01425"/>
    </source>
</evidence>
<dbReference type="Gene3D" id="3.90.1300.10">
    <property type="entry name" value="Amidase signature (AS) domain"/>
    <property type="match status" value="1"/>
</dbReference>
<proteinExistence type="predicted"/>
<dbReference type="Pfam" id="PF01425">
    <property type="entry name" value="Amidase"/>
    <property type="match status" value="1"/>
</dbReference>
<dbReference type="AlphaFoldDB" id="A0A6G8FFZ8"/>
<dbReference type="InterPro" id="IPR000120">
    <property type="entry name" value="Amidase"/>
</dbReference>
<dbReference type="PANTHER" id="PTHR11895:SF151">
    <property type="entry name" value="GLUTAMYL-TRNA(GLN) AMIDOTRANSFERASE SUBUNIT A"/>
    <property type="match status" value="1"/>
</dbReference>
<gene>
    <name evidence="2" type="ORF">G7067_01410</name>
</gene>
<dbReference type="KEGG" id="lins:G7067_01410"/>
<dbReference type="GO" id="GO:0003824">
    <property type="term" value="F:catalytic activity"/>
    <property type="evidence" value="ECO:0007669"/>
    <property type="project" value="InterPro"/>
</dbReference>
<protein>
    <recommendedName>
        <fullName evidence="1">Amidase domain-containing protein</fullName>
    </recommendedName>
</protein>
<dbReference type="InterPro" id="IPR036928">
    <property type="entry name" value="AS_sf"/>
</dbReference>
<feature type="domain" description="Amidase" evidence="1">
    <location>
        <begin position="33"/>
        <end position="129"/>
    </location>
</feature>
<dbReference type="SUPFAM" id="SSF75304">
    <property type="entry name" value="Amidase signature (AS) enzymes"/>
    <property type="match status" value="1"/>
</dbReference>
<accession>A0A6G8FFZ8</accession>
<dbReference type="EMBL" id="CP049934">
    <property type="protein sequence ID" value="QIM15370.1"/>
    <property type="molecule type" value="Genomic_DNA"/>
</dbReference>